<comment type="caution">
    <text evidence="2">The sequence shown here is derived from an EMBL/GenBank/DDBJ whole genome shotgun (WGS) entry which is preliminary data.</text>
</comment>
<feature type="region of interest" description="Disordered" evidence="1">
    <location>
        <begin position="1"/>
        <end position="26"/>
    </location>
</feature>
<accession>A0ABS4VG67</accession>
<dbReference type="EMBL" id="JAGINS010000001">
    <property type="protein sequence ID" value="MBP2362916.1"/>
    <property type="molecule type" value="Genomic_DNA"/>
</dbReference>
<dbReference type="RefSeq" id="WP_209471388.1">
    <property type="nucleotide sequence ID" value="NZ_BMWJ01000005.1"/>
</dbReference>
<evidence type="ECO:0000313" key="3">
    <source>
        <dbReference type="Proteomes" id="UP001519311"/>
    </source>
</evidence>
<name>A0ABS4VG67_9ACTN</name>
<gene>
    <name evidence="2" type="ORF">JOF59_005316</name>
</gene>
<evidence type="ECO:0000256" key="1">
    <source>
        <dbReference type="SAM" id="MobiDB-lite"/>
    </source>
</evidence>
<keyword evidence="3" id="KW-1185">Reference proteome</keyword>
<protein>
    <submittedName>
        <fullName evidence="2">Uncharacterized protein</fullName>
    </submittedName>
</protein>
<proteinExistence type="predicted"/>
<dbReference type="Proteomes" id="UP001519311">
    <property type="component" value="Unassembled WGS sequence"/>
</dbReference>
<organism evidence="2 3">
    <name type="scientific">Streptomyces clavifer</name>
    <dbReference type="NCBI Taxonomy" id="68188"/>
    <lineage>
        <taxon>Bacteria</taxon>
        <taxon>Bacillati</taxon>
        <taxon>Actinomycetota</taxon>
        <taxon>Actinomycetes</taxon>
        <taxon>Kitasatosporales</taxon>
        <taxon>Streptomycetaceae</taxon>
        <taxon>Streptomyces</taxon>
    </lineage>
</organism>
<reference evidence="2 3" key="1">
    <citation type="submission" date="2021-03" db="EMBL/GenBank/DDBJ databases">
        <title>Sequencing the genomes of 1000 actinobacteria strains.</title>
        <authorList>
            <person name="Klenk H.-P."/>
        </authorList>
    </citation>
    <scope>NUCLEOTIDE SEQUENCE [LARGE SCALE GENOMIC DNA]</scope>
    <source>
        <strain evidence="2 3">DSM 40843</strain>
    </source>
</reference>
<evidence type="ECO:0000313" key="2">
    <source>
        <dbReference type="EMBL" id="MBP2362916.1"/>
    </source>
</evidence>
<sequence>MRKSPVRNCGPGIFHGPRPRRNGPTPGGRAVLLYVFAEGARDAADGLRNPTSVALRGNDVYVLSAACTTATAPNLLRAHLRDRR</sequence>